<dbReference type="InterPro" id="IPR053134">
    <property type="entry name" value="RNA-dir_DNA_polymerase"/>
</dbReference>
<dbReference type="Pfam" id="PF00078">
    <property type="entry name" value="RVT_1"/>
    <property type="match status" value="1"/>
</dbReference>
<dbReference type="InterPro" id="IPR000477">
    <property type="entry name" value="RT_dom"/>
</dbReference>
<feature type="domain" description="Reverse transcriptase" evidence="2">
    <location>
        <begin position="168"/>
        <end position="353"/>
    </location>
</feature>
<organism evidence="3">
    <name type="scientific">Sesamum radiatum</name>
    <name type="common">Black benniseed</name>
    <dbReference type="NCBI Taxonomy" id="300843"/>
    <lineage>
        <taxon>Eukaryota</taxon>
        <taxon>Viridiplantae</taxon>
        <taxon>Streptophyta</taxon>
        <taxon>Embryophyta</taxon>
        <taxon>Tracheophyta</taxon>
        <taxon>Spermatophyta</taxon>
        <taxon>Magnoliopsida</taxon>
        <taxon>eudicotyledons</taxon>
        <taxon>Gunneridae</taxon>
        <taxon>Pentapetalae</taxon>
        <taxon>asterids</taxon>
        <taxon>lamiids</taxon>
        <taxon>Lamiales</taxon>
        <taxon>Pedaliaceae</taxon>
        <taxon>Sesamum</taxon>
    </lineage>
</organism>
<dbReference type="PANTHER" id="PTHR24559:SF430">
    <property type="entry name" value="RNA-DIRECTED DNA POLYMERASE"/>
    <property type="match status" value="1"/>
</dbReference>
<dbReference type="PROSITE" id="PS50878">
    <property type="entry name" value="RT_POL"/>
    <property type="match status" value="1"/>
</dbReference>
<dbReference type="PANTHER" id="PTHR24559">
    <property type="entry name" value="TRANSPOSON TY3-I GAG-POL POLYPROTEIN"/>
    <property type="match status" value="1"/>
</dbReference>
<dbReference type="InterPro" id="IPR043128">
    <property type="entry name" value="Rev_trsase/Diguanyl_cyclase"/>
</dbReference>
<dbReference type="InterPro" id="IPR043502">
    <property type="entry name" value="DNA/RNA_pol_sf"/>
</dbReference>
<dbReference type="Gene3D" id="3.30.70.270">
    <property type="match status" value="1"/>
</dbReference>
<accession>A0AAW2TTZ3</accession>
<protein>
    <submittedName>
        <fullName evidence="3">Transposon Ty3-G Gag-Pol polyprotein</fullName>
    </submittedName>
</protein>
<dbReference type="SUPFAM" id="SSF56672">
    <property type="entry name" value="DNA/RNA polymerases"/>
    <property type="match status" value="1"/>
</dbReference>
<dbReference type="Gene3D" id="3.10.10.10">
    <property type="entry name" value="HIV Type 1 Reverse Transcriptase, subunit A, domain 1"/>
    <property type="match status" value="1"/>
</dbReference>
<feature type="compositionally biased region" description="Basic and acidic residues" evidence="1">
    <location>
        <begin position="34"/>
        <end position="50"/>
    </location>
</feature>
<reference evidence="3" key="2">
    <citation type="journal article" date="2024" name="Plant">
        <title>Genomic evolution and insights into agronomic trait innovations of Sesamum species.</title>
        <authorList>
            <person name="Miao H."/>
            <person name="Wang L."/>
            <person name="Qu L."/>
            <person name="Liu H."/>
            <person name="Sun Y."/>
            <person name="Le M."/>
            <person name="Wang Q."/>
            <person name="Wei S."/>
            <person name="Zheng Y."/>
            <person name="Lin W."/>
            <person name="Duan Y."/>
            <person name="Cao H."/>
            <person name="Xiong S."/>
            <person name="Wang X."/>
            <person name="Wei L."/>
            <person name="Li C."/>
            <person name="Ma Q."/>
            <person name="Ju M."/>
            <person name="Zhao R."/>
            <person name="Li G."/>
            <person name="Mu C."/>
            <person name="Tian Q."/>
            <person name="Mei H."/>
            <person name="Zhang T."/>
            <person name="Gao T."/>
            <person name="Zhang H."/>
        </authorList>
    </citation>
    <scope>NUCLEOTIDE SEQUENCE</scope>
    <source>
        <strain evidence="3">G02</strain>
    </source>
</reference>
<dbReference type="AlphaFoldDB" id="A0AAW2TTZ3"/>
<name>A0AAW2TTZ3_SESRA</name>
<feature type="region of interest" description="Disordered" evidence="1">
    <location>
        <begin position="30"/>
        <end position="69"/>
    </location>
</feature>
<reference evidence="3" key="1">
    <citation type="submission" date="2020-06" db="EMBL/GenBank/DDBJ databases">
        <authorList>
            <person name="Li T."/>
            <person name="Hu X."/>
            <person name="Zhang T."/>
            <person name="Song X."/>
            <person name="Zhang H."/>
            <person name="Dai N."/>
            <person name="Sheng W."/>
            <person name="Hou X."/>
            <person name="Wei L."/>
        </authorList>
    </citation>
    <scope>NUCLEOTIDE SEQUENCE</scope>
    <source>
        <strain evidence="3">G02</strain>
        <tissue evidence="3">Leaf</tissue>
    </source>
</reference>
<evidence type="ECO:0000313" key="3">
    <source>
        <dbReference type="EMBL" id="KAL0407722.1"/>
    </source>
</evidence>
<dbReference type="CDD" id="cd01647">
    <property type="entry name" value="RT_LTR"/>
    <property type="match status" value="1"/>
</dbReference>
<comment type="caution">
    <text evidence="3">The sequence shown here is derived from an EMBL/GenBank/DDBJ whole genome shotgun (WGS) entry which is preliminary data.</text>
</comment>
<proteinExistence type="predicted"/>
<dbReference type="EMBL" id="JACGWJ010000007">
    <property type="protein sequence ID" value="KAL0407722.1"/>
    <property type="molecule type" value="Genomic_DNA"/>
</dbReference>
<evidence type="ECO:0000256" key="1">
    <source>
        <dbReference type="SAM" id="MobiDB-lite"/>
    </source>
</evidence>
<gene>
    <name evidence="3" type="ORF">Sradi_1706600</name>
</gene>
<sequence length="353" mass="40455">MKLKFPTPDGVGEATGDERMARECYANTLKRSREKLGKNPMNEKGKRKLTEANYKAGDPPEDVSERTKTNRVEAVEELKIIDLSENGERTTKIGTSMRPSTEEQLIRFLKENQEVFAWTMTDLHGISPDVITHRLNVDPNAKPVKQKKRMFGVERSIAIKEEVDKLLEANYIRPVQYPEWLANVVLVPKPNGKWRLCIDFTDLNKACPKDPFPLPRIDVLVDSTSGCEMLSFLDAYQGYNQIPLAPEDQEKASFVTDQGIFCYNVMPFGLKNAGATYQRLVNHMFQSQIGRNMEVYIDDMLVKSVEEQDHIKDLVECFQILETFGMKLKEMRGGKIPRIHDLRKRDRSQPGEN</sequence>
<evidence type="ECO:0000259" key="2">
    <source>
        <dbReference type="PROSITE" id="PS50878"/>
    </source>
</evidence>